<accession>A0A1W1C2K3</accession>
<dbReference type="InterPro" id="IPR004821">
    <property type="entry name" value="Cyt_trans-like"/>
</dbReference>
<feature type="domain" description="Cytidyltransferase-like" evidence="9">
    <location>
        <begin position="11"/>
        <end position="164"/>
    </location>
</feature>
<dbReference type="InterPro" id="IPR043519">
    <property type="entry name" value="NT_sf"/>
</dbReference>
<dbReference type="Pfam" id="PF01467">
    <property type="entry name" value="CTP_transf_like"/>
    <property type="match status" value="1"/>
</dbReference>
<evidence type="ECO:0000256" key="8">
    <source>
        <dbReference type="ARBA" id="ARBA00023027"/>
    </source>
</evidence>
<dbReference type="InterPro" id="IPR004394">
    <property type="entry name" value="Iojap/RsfS/C7orf30"/>
</dbReference>
<keyword evidence="4 10" id="KW-0808">Transferase</keyword>
<dbReference type="Gene3D" id="3.30.460.10">
    <property type="entry name" value="Beta Polymerase, domain 2"/>
    <property type="match status" value="1"/>
</dbReference>
<dbReference type="CDD" id="cd02165">
    <property type="entry name" value="NMNAT"/>
    <property type="match status" value="1"/>
</dbReference>
<evidence type="ECO:0000256" key="5">
    <source>
        <dbReference type="ARBA" id="ARBA00022695"/>
    </source>
</evidence>
<evidence type="ECO:0000256" key="3">
    <source>
        <dbReference type="ARBA" id="ARBA00022642"/>
    </source>
</evidence>
<protein>
    <submittedName>
        <fullName evidence="10">Nicotinate-nucleotide adenylyltransferase</fullName>
        <ecNumber evidence="10">2.7.7.18</ecNumber>
    </submittedName>
</protein>
<dbReference type="Gene3D" id="3.40.50.620">
    <property type="entry name" value="HUPs"/>
    <property type="match status" value="1"/>
</dbReference>
<keyword evidence="6" id="KW-0547">Nucleotide-binding</keyword>
<dbReference type="PANTHER" id="PTHR39321">
    <property type="entry name" value="NICOTINATE-NUCLEOTIDE ADENYLYLTRANSFERASE-RELATED"/>
    <property type="match status" value="1"/>
</dbReference>
<dbReference type="NCBIfam" id="TIGR00090">
    <property type="entry name" value="rsfS_iojap_ybeB"/>
    <property type="match status" value="1"/>
</dbReference>
<comment type="similarity">
    <text evidence="2">Belongs to the Iojap/RsfS family.</text>
</comment>
<dbReference type="HAMAP" id="MF_01477">
    <property type="entry name" value="Iojap_RsfS"/>
    <property type="match status" value="1"/>
</dbReference>
<evidence type="ECO:0000256" key="2">
    <source>
        <dbReference type="ARBA" id="ARBA00010574"/>
    </source>
</evidence>
<dbReference type="GO" id="GO:0009435">
    <property type="term" value="P:NAD+ biosynthetic process"/>
    <property type="evidence" value="ECO:0007669"/>
    <property type="project" value="UniProtKB-UniPathway"/>
</dbReference>
<dbReference type="PANTHER" id="PTHR39321:SF3">
    <property type="entry name" value="PHOSPHOPANTETHEINE ADENYLYLTRANSFERASE"/>
    <property type="match status" value="1"/>
</dbReference>
<evidence type="ECO:0000259" key="9">
    <source>
        <dbReference type="Pfam" id="PF01467"/>
    </source>
</evidence>
<dbReference type="SUPFAM" id="SSF81301">
    <property type="entry name" value="Nucleotidyltransferase"/>
    <property type="match status" value="1"/>
</dbReference>
<sequence length="306" mass="35212">MVNQSKPTAAIFGGSFDPPHRGHQNIVEIAIKNLDIDTLLIVPAYLNPFKTSSLADAKQRLKWCHTLFDDIPNVLVDDYEIKEGKSTTTSQSVKYFNRVFDVKYLIIGSDNLSTLTKWHEFKWLNSHIVWVIVTRKGHPVKTDMLRAWKILELDAPVTSTDIRELKDLTYVDKKIKKSVEKTVKGQPLMTTEERIESIVKILDEKKAEEIEVFNLDDADYIADRVVIANSLNLKHTQALFDHLKEGLKPQGEIFLHSDVSDEWIVADLGDILIHIMIPEYRQRYSLETFLSELVENQQKNKEAKNL</sequence>
<keyword evidence="8" id="KW-0520">NAD</keyword>
<dbReference type="GO" id="GO:0005524">
    <property type="term" value="F:ATP binding"/>
    <property type="evidence" value="ECO:0007669"/>
    <property type="project" value="UniProtKB-KW"/>
</dbReference>
<evidence type="ECO:0000256" key="1">
    <source>
        <dbReference type="ARBA" id="ARBA00004790"/>
    </source>
</evidence>
<dbReference type="AlphaFoldDB" id="A0A1W1C2K3"/>
<dbReference type="UniPathway" id="UPA00253"/>
<keyword evidence="7" id="KW-0067">ATP-binding</keyword>
<dbReference type="Pfam" id="PF02410">
    <property type="entry name" value="RsfS"/>
    <property type="match status" value="1"/>
</dbReference>
<proteinExistence type="inferred from homology"/>
<dbReference type="GO" id="GO:0004515">
    <property type="term" value="F:nicotinate-nucleotide adenylyltransferase activity"/>
    <property type="evidence" value="ECO:0007669"/>
    <property type="project" value="UniProtKB-EC"/>
</dbReference>
<dbReference type="NCBIfam" id="TIGR00482">
    <property type="entry name" value="nicotinate (nicotinamide) nucleotide adenylyltransferase"/>
    <property type="match status" value="1"/>
</dbReference>
<name>A0A1W1C2K3_9ZZZZ</name>
<dbReference type="EC" id="2.7.7.18" evidence="10"/>
<gene>
    <name evidence="10" type="ORF">MNB_SV-8-67</name>
</gene>
<keyword evidence="3" id="KW-0662">Pyridine nucleotide biosynthesis</keyword>
<evidence type="ECO:0000256" key="7">
    <source>
        <dbReference type="ARBA" id="ARBA00022840"/>
    </source>
</evidence>
<evidence type="ECO:0000256" key="4">
    <source>
        <dbReference type="ARBA" id="ARBA00022679"/>
    </source>
</evidence>
<comment type="pathway">
    <text evidence="1">Cofactor biosynthesis; NAD(+) biosynthesis.</text>
</comment>
<keyword evidence="5 10" id="KW-0548">Nucleotidyltransferase</keyword>
<evidence type="ECO:0000313" key="10">
    <source>
        <dbReference type="EMBL" id="SFV59947.1"/>
    </source>
</evidence>
<reference evidence="10" key="1">
    <citation type="submission" date="2016-10" db="EMBL/GenBank/DDBJ databases">
        <authorList>
            <person name="de Groot N.N."/>
        </authorList>
    </citation>
    <scope>NUCLEOTIDE SEQUENCE</scope>
</reference>
<organism evidence="10">
    <name type="scientific">hydrothermal vent metagenome</name>
    <dbReference type="NCBI Taxonomy" id="652676"/>
    <lineage>
        <taxon>unclassified sequences</taxon>
        <taxon>metagenomes</taxon>
        <taxon>ecological metagenomes</taxon>
    </lineage>
</organism>
<dbReference type="NCBIfam" id="TIGR00125">
    <property type="entry name" value="cyt_tran_rel"/>
    <property type="match status" value="1"/>
</dbReference>
<dbReference type="SUPFAM" id="SSF52374">
    <property type="entry name" value="Nucleotidylyl transferase"/>
    <property type="match status" value="1"/>
</dbReference>
<dbReference type="InterPro" id="IPR014729">
    <property type="entry name" value="Rossmann-like_a/b/a_fold"/>
</dbReference>
<dbReference type="InterPro" id="IPR005248">
    <property type="entry name" value="NadD/NMNAT"/>
</dbReference>
<evidence type="ECO:0000256" key="6">
    <source>
        <dbReference type="ARBA" id="ARBA00022741"/>
    </source>
</evidence>
<dbReference type="EMBL" id="FPHD01000053">
    <property type="protein sequence ID" value="SFV59947.1"/>
    <property type="molecule type" value="Genomic_DNA"/>
</dbReference>
<dbReference type="HAMAP" id="MF_00244">
    <property type="entry name" value="NaMN_adenylyltr"/>
    <property type="match status" value="1"/>
</dbReference>